<comment type="caution">
    <text evidence="3">The sequence shown here is derived from an EMBL/GenBank/DDBJ whole genome shotgun (WGS) entry which is preliminary data.</text>
</comment>
<dbReference type="EMBL" id="JACIIZ010000007">
    <property type="protein sequence ID" value="MBB6252244.1"/>
    <property type="molecule type" value="Genomic_DNA"/>
</dbReference>
<proteinExistence type="predicted"/>
<reference evidence="3 4" key="1">
    <citation type="submission" date="2020-08" db="EMBL/GenBank/DDBJ databases">
        <title>Genomic Encyclopedia of Type Strains, Phase IV (KMG-IV): sequencing the most valuable type-strain genomes for metagenomic binning, comparative biology and taxonomic classification.</title>
        <authorList>
            <person name="Goeker M."/>
        </authorList>
    </citation>
    <scope>NUCLEOTIDE SEQUENCE [LARGE SCALE GENOMIC DNA]</scope>
    <source>
        <strain evidence="3 4">DSM 22198</strain>
    </source>
</reference>
<dbReference type="GO" id="GO:0016787">
    <property type="term" value="F:hydrolase activity"/>
    <property type="evidence" value="ECO:0007669"/>
    <property type="project" value="UniProtKB-KW"/>
</dbReference>
<dbReference type="NCBIfam" id="TIGR03590">
    <property type="entry name" value="PseG"/>
    <property type="match status" value="1"/>
</dbReference>
<dbReference type="SUPFAM" id="SSF53756">
    <property type="entry name" value="UDP-Glycosyltransferase/glycogen phosphorylase"/>
    <property type="match status" value="1"/>
</dbReference>
<gene>
    <name evidence="3" type="ORF">FHS74_002804</name>
</gene>
<sequence>MLSPSATAAPTVLIRADATASMGTGHVMRCLAVAESLAERGVTPLFAAVDLPPALARRLDAAGFALTMLEGPAGGDEDEAGVAARIRRHDARAIILDGYHFSDVYRAALANHGVPVMAFDDGPGSVPLHARLIVNAGAAVDGAAYRAANPDAVLALGPAYAPLRAEFRRARGLALPPLDQRRRLLLTFGGTDPAGLTLPCLKRLAPALPEGVGLDVAVGGSNPNTDCIRTAGARFANTLVHVETPHMADLMRDAGLALSAAGGTLGELACLAVPTLLVVVADNQASSAGAVAASGKAQVIDARGADKAEAAARIVDAARALWTDAEARMTLSRRIGQGEDGQMVDGQGAARIADMLMHLLA</sequence>
<dbReference type="GO" id="GO:0016757">
    <property type="term" value="F:glycosyltransferase activity"/>
    <property type="evidence" value="ECO:0007669"/>
    <property type="project" value="TreeGrafter"/>
</dbReference>
<evidence type="ECO:0000313" key="3">
    <source>
        <dbReference type="EMBL" id="MBB6252244.1"/>
    </source>
</evidence>
<dbReference type="AlphaFoldDB" id="A0A7X0AY37"/>
<protein>
    <submittedName>
        <fullName evidence="3">UDP-2,4-diacetamido-2,4, 6-trideoxy-beta-L-altropyranose hydrolase</fullName>
    </submittedName>
</protein>
<organism evidence="3 4">
    <name type="scientific">Nitrospirillum iridis</name>
    <dbReference type="NCBI Taxonomy" id="765888"/>
    <lineage>
        <taxon>Bacteria</taxon>
        <taxon>Pseudomonadati</taxon>
        <taxon>Pseudomonadota</taxon>
        <taxon>Alphaproteobacteria</taxon>
        <taxon>Rhodospirillales</taxon>
        <taxon>Azospirillaceae</taxon>
        <taxon>Nitrospirillum</taxon>
    </lineage>
</organism>
<dbReference type="Gene3D" id="3.40.50.11190">
    <property type="match status" value="1"/>
</dbReference>
<feature type="active site" description="Proton acceptor" evidence="1">
    <location>
        <position position="26"/>
    </location>
</feature>
<keyword evidence="4" id="KW-1185">Reference proteome</keyword>
<dbReference type="PANTHER" id="PTHR21015:SF22">
    <property type="entry name" value="GLYCOSYLTRANSFERASE"/>
    <property type="match status" value="1"/>
</dbReference>
<feature type="binding site" evidence="2">
    <location>
        <position position="267"/>
    </location>
    <ligand>
        <name>substrate</name>
    </ligand>
</feature>
<evidence type="ECO:0000313" key="4">
    <source>
        <dbReference type="Proteomes" id="UP000539175"/>
    </source>
</evidence>
<evidence type="ECO:0000256" key="1">
    <source>
        <dbReference type="PIRSR" id="PIRSR620023-1"/>
    </source>
</evidence>
<dbReference type="PANTHER" id="PTHR21015">
    <property type="entry name" value="UDP-N-ACETYLGLUCOSAMINE--N-ACETYLMURAMYL-(PENTAPEPTIDE) PYROPHOSPHORYL-UNDECAPRENOL N-ACETYLGLUCOSAMINE TRANSFERASE 1"/>
    <property type="match status" value="1"/>
</dbReference>
<dbReference type="RefSeq" id="WP_184801462.1">
    <property type="nucleotide sequence ID" value="NZ_JACIIZ010000007.1"/>
</dbReference>
<keyword evidence="3" id="KW-0378">Hydrolase</keyword>
<evidence type="ECO:0000256" key="2">
    <source>
        <dbReference type="PIRSR" id="PIRSR620023-2"/>
    </source>
</evidence>
<name>A0A7X0AY37_9PROT</name>
<dbReference type="Gene3D" id="3.40.50.2000">
    <property type="entry name" value="Glycogen Phosphorylase B"/>
    <property type="match status" value="1"/>
</dbReference>
<dbReference type="InterPro" id="IPR020023">
    <property type="entry name" value="PseG"/>
</dbReference>
<dbReference type="Proteomes" id="UP000539175">
    <property type="component" value="Unassembled WGS sequence"/>
</dbReference>
<feature type="binding site" evidence="2">
    <location>
        <position position="164"/>
    </location>
    <ligand>
        <name>substrate</name>
    </ligand>
</feature>
<accession>A0A7X0AY37</accession>